<organism evidence="5 6">
    <name type="scientific">Methylovirgula ligni</name>
    <dbReference type="NCBI Taxonomy" id="569860"/>
    <lineage>
        <taxon>Bacteria</taxon>
        <taxon>Pseudomonadati</taxon>
        <taxon>Pseudomonadota</taxon>
        <taxon>Alphaproteobacteria</taxon>
        <taxon>Hyphomicrobiales</taxon>
        <taxon>Beijerinckiaceae</taxon>
        <taxon>Methylovirgula</taxon>
    </lineage>
</organism>
<name>A0A3D9YV84_9HYPH</name>
<accession>A0A3D9YV84</accession>
<keyword evidence="4" id="KW-0884">PQQ biosynthesis</keyword>
<evidence type="ECO:0000256" key="1">
    <source>
        <dbReference type="ARBA" id="ARBA00004886"/>
    </source>
</evidence>
<dbReference type="GO" id="GO:0018189">
    <property type="term" value="P:pyrroloquinoline quinone biosynthetic process"/>
    <property type="evidence" value="ECO:0007669"/>
    <property type="project" value="UniProtKB-UniPathway"/>
</dbReference>
<evidence type="ECO:0000256" key="2">
    <source>
        <dbReference type="ARBA" id="ARBA00009325"/>
    </source>
</evidence>
<comment type="pathway">
    <text evidence="1">Cofactor biosynthesis; pyrroloquinoline quinone biosynthesis.</text>
</comment>
<dbReference type="InterPro" id="IPR011725">
    <property type="entry name" value="PQQ_synth_PqqA"/>
</dbReference>
<gene>
    <name evidence="5" type="ORF">DES32_2564</name>
</gene>
<proteinExistence type="inferred from homology"/>
<dbReference type="Proteomes" id="UP000256900">
    <property type="component" value="Unassembled WGS sequence"/>
</dbReference>
<dbReference type="UniPathway" id="UPA00539"/>
<keyword evidence="6" id="KW-1185">Reference proteome</keyword>
<dbReference type="RefSeq" id="WP_245411303.1">
    <property type="nucleotide sequence ID" value="NZ_QUMO01000003.1"/>
</dbReference>
<protein>
    <recommendedName>
        <fullName evidence="3">Coenzyme PQQ synthesis protein A</fullName>
    </recommendedName>
</protein>
<dbReference type="Pfam" id="PF08042">
    <property type="entry name" value="PqqA"/>
    <property type="match status" value="1"/>
</dbReference>
<dbReference type="NCBIfam" id="TIGR02107">
    <property type="entry name" value="PQQ_syn_pqqA"/>
    <property type="match status" value="1"/>
</dbReference>
<dbReference type="AlphaFoldDB" id="A0A3D9YV84"/>
<reference evidence="5 6" key="1">
    <citation type="submission" date="2018-08" db="EMBL/GenBank/DDBJ databases">
        <title>Genomic Encyclopedia of Type Strains, Phase IV (KMG-IV): sequencing the most valuable type-strain genomes for metagenomic binning, comparative biology and taxonomic classification.</title>
        <authorList>
            <person name="Goeker M."/>
        </authorList>
    </citation>
    <scope>NUCLEOTIDE SEQUENCE [LARGE SCALE GENOMIC DNA]</scope>
    <source>
        <strain evidence="5 6">BW863</strain>
    </source>
</reference>
<evidence type="ECO:0000256" key="4">
    <source>
        <dbReference type="ARBA" id="ARBA00022905"/>
    </source>
</evidence>
<evidence type="ECO:0000313" key="5">
    <source>
        <dbReference type="EMBL" id="REF86510.1"/>
    </source>
</evidence>
<dbReference type="EMBL" id="QUMO01000003">
    <property type="protein sequence ID" value="REF86510.1"/>
    <property type="molecule type" value="Genomic_DNA"/>
</dbReference>
<comment type="similarity">
    <text evidence="2">Belongs to the PqqA family.</text>
</comment>
<sequence>MENLMEEIMAWTAPVAVEVCVGMEITSYESAEI</sequence>
<evidence type="ECO:0000313" key="6">
    <source>
        <dbReference type="Proteomes" id="UP000256900"/>
    </source>
</evidence>
<evidence type="ECO:0000256" key="3">
    <source>
        <dbReference type="ARBA" id="ARBA00015086"/>
    </source>
</evidence>
<comment type="caution">
    <text evidence="5">The sequence shown here is derived from an EMBL/GenBank/DDBJ whole genome shotgun (WGS) entry which is preliminary data.</text>
</comment>